<reference evidence="6 7" key="1">
    <citation type="journal article" date="2021" name="Nat. Commun.">
        <title>Genetic determinants of endophytism in the Arabidopsis root mycobiome.</title>
        <authorList>
            <person name="Mesny F."/>
            <person name="Miyauchi S."/>
            <person name="Thiergart T."/>
            <person name="Pickel B."/>
            <person name="Atanasova L."/>
            <person name="Karlsson M."/>
            <person name="Huettel B."/>
            <person name="Barry K.W."/>
            <person name="Haridas S."/>
            <person name="Chen C."/>
            <person name="Bauer D."/>
            <person name="Andreopoulos W."/>
            <person name="Pangilinan J."/>
            <person name="LaButti K."/>
            <person name="Riley R."/>
            <person name="Lipzen A."/>
            <person name="Clum A."/>
            <person name="Drula E."/>
            <person name="Henrissat B."/>
            <person name="Kohler A."/>
            <person name="Grigoriev I.V."/>
            <person name="Martin F.M."/>
            <person name="Hacquard S."/>
        </authorList>
    </citation>
    <scope>NUCLEOTIDE SEQUENCE [LARGE SCALE GENOMIC DNA]</scope>
    <source>
        <strain evidence="6 7">MPI-CAGE-CH-0241</strain>
    </source>
</reference>
<dbReference type="InterPro" id="IPR052233">
    <property type="entry name" value="Rho-type_GEFs"/>
</dbReference>
<dbReference type="Proteomes" id="UP000777438">
    <property type="component" value="Unassembled WGS sequence"/>
</dbReference>
<proteinExistence type="predicted"/>
<feature type="compositionally biased region" description="Basic and acidic residues" evidence="3">
    <location>
        <begin position="1"/>
        <end position="10"/>
    </location>
</feature>
<keyword evidence="7" id="KW-1185">Reference proteome</keyword>
<dbReference type="PROSITE" id="PS50219">
    <property type="entry name" value="CNH"/>
    <property type="match status" value="1"/>
</dbReference>
<feature type="region of interest" description="Disordered" evidence="3">
    <location>
        <begin position="473"/>
        <end position="492"/>
    </location>
</feature>
<comment type="caution">
    <text evidence="6">The sequence shown here is derived from an EMBL/GenBank/DDBJ whole genome shotgun (WGS) entry which is preliminary data.</text>
</comment>
<feature type="compositionally biased region" description="Polar residues" evidence="3">
    <location>
        <begin position="576"/>
        <end position="586"/>
    </location>
</feature>
<feature type="region of interest" description="Disordered" evidence="3">
    <location>
        <begin position="513"/>
        <end position="716"/>
    </location>
</feature>
<dbReference type="PROSITE" id="PS50010">
    <property type="entry name" value="DH_2"/>
    <property type="match status" value="1"/>
</dbReference>
<sequence>MSFRGDDQRRYGHVPPVQYPVAGQPQEYQQQQQDHQQVAYDTGRRSSFTGGDDAAYYQQQQQAAASQRSPAYPNANQGSGEDELFLTSAAAAGRPVYSTAASTGALSGYQHQFQDPTPPTPSHSYNPQSFAQNSSNFQRSQSTSTLPYHHQQPLSRYASNASSYNAPSPQAAYTPQAYNPAAYASTTAVPQRHSTHAGYSAYGHGYGNTASNVSAPQQSPSYANSTYSGTYSQTSASPSPALSHGFEQPLRSPSITSQSQQSLGYDMYGQYSTSTSNGSGTVTPYTNAPYPTETQMPVGPYYATNDHYNRVSRSNSQTSPMASPAGRSSGSPELQRHPTNAPLPSRPPVGNSQWNDYGNEHDTQESIINDIHGVLGGSSSPRHVRQLPEPTANGQYAEEDIRALQRFDSGATAIADPAGRTEPNHTFESEEDDAEAAAGLLAMQQAELEDRRFSSGGFGYSDITVPMSAPTLASHPEEQAQSSDSDFAGMDGMDLGALSGGYAGNLTYGNQVGSPPASAGQDAARPLPNTPGYFDPSIRNESVPAFENAEMDYGGTGGLQAPSHRKSFDEEDENLSLHSQPSGNESPTKDDYGELFYHPGLSSRPLPAIPPAPGSDSSSMLSVRTGNRLSYHHSYSQSVDSRLNVHTQNARPETPEAYYGASTPNSQYPERSISLSGHSNTPLVQAPARSRTDADERRRQARHGQHLTAQPPAGPLDYDTGDNASLAAFDGITLPSGRKKKFVPSKLNSADFRRCAEPWALSGLEAWVREMGEGEQDLKTKTIEEALINLFTDKIPMMNVADAEVLSSRVVTRMLEQGVLVPEEEWVKFGNGRISGVMWQLTGSGCYAPKLHEVEISGRCYSYHCTRTLKKVDLDDLMPQDSKPADEWHVFYKLKKEDWEAKPKKEVDRQNILHEIVTGEENYIKQLDIFRVYYRDRLRVSHPPILKPEKRDKFLEAVFGKLDTVQDINKDHLLAQLKYRQGEQGPWITGFSDLFREWIRKAKSIYVEYAAAYPRAVYMMRRESERNMLFKGFLEEMLRNKVASKHDWTHYLITPLQRLQRYILLLESVEHKMIGDSEEKINLGRAIGEIKTVTHECDAKVAEMNKRVEMMDLNRMLVLRPGFHSVLNLDHLGRELIYQGELLRMGVRGVKWVDVHALLFDHYFILAKAIIPRDGKGEKKFDVSKEPIPMPLLFLESMNDEPITKQNRIAAPLGRAQVPAQAGNQLAKVATNASGRPGLEHVPTGSSTGSANQDGDAKILYPFRVKHLGHDVYTLFASSARERADWCNWIIETKTRHAKALFSQNAEPFRLRVLADASFHYDAASPLARSVGVPVKGTPLDRAIQELESVLGSAQAIPAVCRAQVNCATGFTAFGKSVIAIGTDYGVYISDPSNPRGWQRTVQVTRVTQIAVLEEFSVCLLIADKNLISYPLDVIAPVSEFSNPINDSPKRAPQRLAKDVTYFATAKMKDRMLLFYKRKEGLHTSFKVLEPILHKSTEKKSRLFGRRPGGGNTDTFRDFDEFFFPTECYSLSLFQTYIAVSTAKGIELLTLDKKQPVSIPDLKEAAIANIASRIQNQRPLGMFRLNENEFILTYEDCAVYVDKHGDVSRTLIMEYTGKQKKARGATMYGQYLLLFNEDYVEVRNAENGRLRQIIAGRDVRVLDYGVRGPTGGISNPQQNGHARTSSAGSEGSKGTVKIAMSHPELPGRQIVLEMLLNDGHTEK</sequence>
<gene>
    <name evidence="6" type="ORF">B0T10DRAFT_65205</name>
</gene>
<dbReference type="Pfam" id="PF00621">
    <property type="entry name" value="RhoGEF"/>
    <property type="match status" value="1"/>
</dbReference>
<feature type="domain" description="DH" evidence="4">
    <location>
        <begin position="908"/>
        <end position="1100"/>
    </location>
</feature>
<dbReference type="Pfam" id="PF00780">
    <property type="entry name" value="CNH"/>
    <property type="match status" value="1"/>
</dbReference>
<organism evidence="6 7">
    <name type="scientific">Thelonectria olida</name>
    <dbReference type="NCBI Taxonomy" id="1576542"/>
    <lineage>
        <taxon>Eukaryota</taxon>
        <taxon>Fungi</taxon>
        <taxon>Dikarya</taxon>
        <taxon>Ascomycota</taxon>
        <taxon>Pezizomycotina</taxon>
        <taxon>Sordariomycetes</taxon>
        <taxon>Hypocreomycetidae</taxon>
        <taxon>Hypocreales</taxon>
        <taxon>Nectriaceae</taxon>
        <taxon>Thelonectria</taxon>
    </lineage>
</organism>
<feature type="compositionally biased region" description="Polar residues" evidence="3">
    <location>
        <begin position="251"/>
        <end position="263"/>
    </location>
</feature>
<feature type="compositionally biased region" description="Polar residues" evidence="3">
    <location>
        <begin position="1244"/>
        <end position="1253"/>
    </location>
</feature>
<feature type="compositionally biased region" description="Low complexity" evidence="3">
    <location>
        <begin position="24"/>
        <end position="37"/>
    </location>
</feature>
<feature type="compositionally biased region" description="Polar residues" evidence="3">
    <location>
        <begin position="311"/>
        <end position="332"/>
    </location>
</feature>
<feature type="domain" description="CNH" evidence="5">
    <location>
        <begin position="1362"/>
        <end position="1669"/>
    </location>
</feature>
<feature type="region of interest" description="Disordered" evidence="3">
    <location>
        <begin position="1234"/>
        <end position="1253"/>
    </location>
</feature>
<dbReference type="SMART" id="SM00036">
    <property type="entry name" value="CNH"/>
    <property type="match status" value="1"/>
</dbReference>
<feature type="compositionally biased region" description="Polar residues" evidence="3">
    <location>
        <begin position="1672"/>
        <end position="1689"/>
    </location>
</feature>
<feature type="region of interest" description="Disordered" evidence="3">
    <location>
        <begin position="1"/>
        <end position="80"/>
    </location>
</feature>
<dbReference type="SUPFAM" id="SSF48065">
    <property type="entry name" value="DBL homology domain (DH-domain)"/>
    <property type="match status" value="1"/>
</dbReference>
<dbReference type="SMART" id="SM00325">
    <property type="entry name" value="RhoGEF"/>
    <property type="match status" value="1"/>
</dbReference>
<evidence type="ECO:0000313" key="6">
    <source>
        <dbReference type="EMBL" id="KAH6887994.1"/>
    </source>
</evidence>
<dbReference type="SUPFAM" id="SSF50729">
    <property type="entry name" value="PH domain-like"/>
    <property type="match status" value="1"/>
</dbReference>
<feature type="region of interest" description="Disordered" evidence="3">
    <location>
        <begin position="1668"/>
        <end position="1694"/>
    </location>
</feature>
<dbReference type="Gene3D" id="2.30.29.30">
    <property type="entry name" value="Pleckstrin-homology domain (PH domain)/Phosphotyrosine-binding domain (PTB)"/>
    <property type="match status" value="1"/>
</dbReference>
<dbReference type="CDD" id="cd00160">
    <property type="entry name" value="RhoGEF"/>
    <property type="match status" value="1"/>
</dbReference>
<keyword evidence="2" id="KW-0344">Guanine-nucleotide releasing factor</keyword>
<dbReference type="InterPro" id="IPR001849">
    <property type="entry name" value="PH_domain"/>
</dbReference>
<dbReference type="SMART" id="SM00233">
    <property type="entry name" value="PH"/>
    <property type="match status" value="1"/>
</dbReference>
<feature type="compositionally biased region" description="Polar residues" evidence="3">
    <location>
        <begin position="662"/>
        <end position="683"/>
    </location>
</feature>
<dbReference type="Pfam" id="PF23582">
    <property type="entry name" value="WHD_RGF3"/>
    <property type="match status" value="1"/>
</dbReference>
<evidence type="ECO:0000256" key="2">
    <source>
        <dbReference type="ARBA" id="ARBA00022658"/>
    </source>
</evidence>
<dbReference type="EMBL" id="JAGPYM010000013">
    <property type="protein sequence ID" value="KAH6887994.1"/>
    <property type="molecule type" value="Genomic_DNA"/>
</dbReference>
<dbReference type="Pfam" id="PF15405">
    <property type="entry name" value="PH_5"/>
    <property type="match status" value="1"/>
</dbReference>
<evidence type="ECO:0000256" key="1">
    <source>
        <dbReference type="ARBA" id="ARBA00022553"/>
    </source>
</evidence>
<evidence type="ECO:0000256" key="3">
    <source>
        <dbReference type="SAM" id="MobiDB-lite"/>
    </source>
</evidence>
<feature type="compositionally biased region" description="Polar residues" evidence="3">
    <location>
        <begin position="615"/>
        <end position="651"/>
    </location>
</feature>
<keyword evidence="1" id="KW-0597">Phosphoprotein</keyword>
<evidence type="ECO:0000259" key="5">
    <source>
        <dbReference type="PROSITE" id="PS50219"/>
    </source>
</evidence>
<dbReference type="InterPro" id="IPR057283">
    <property type="entry name" value="RGF3_WH"/>
</dbReference>
<name>A0A9P9APE1_9HYPO</name>
<dbReference type="InterPro" id="IPR001180">
    <property type="entry name" value="CNH_dom"/>
</dbReference>
<feature type="compositionally biased region" description="Low complexity" evidence="3">
    <location>
        <begin position="155"/>
        <end position="171"/>
    </location>
</feature>
<dbReference type="Gene3D" id="1.20.900.10">
    <property type="entry name" value="Dbl homology (DH) domain"/>
    <property type="match status" value="1"/>
</dbReference>
<evidence type="ECO:0000259" key="4">
    <source>
        <dbReference type="PROSITE" id="PS50010"/>
    </source>
</evidence>
<accession>A0A9P9APE1</accession>
<dbReference type="PANTHER" id="PTHR46572">
    <property type="entry name" value="RHO1 GDP-GTP EXCHANGE PROTEIN 1-RELATED"/>
    <property type="match status" value="1"/>
</dbReference>
<evidence type="ECO:0000313" key="7">
    <source>
        <dbReference type="Proteomes" id="UP000777438"/>
    </source>
</evidence>
<feature type="compositionally biased region" description="Polar residues" evidence="3">
    <location>
        <begin position="122"/>
        <end position="146"/>
    </location>
</feature>
<dbReference type="InterPro" id="IPR035899">
    <property type="entry name" value="DBL_dom_sf"/>
</dbReference>
<dbReference type="InterPro" id="IPR041675">
    <property type="entry name" value="PH_5"/>
</dbReference>
<feature type="compositionally biased region" description="Polar residues" evidence="3">
    <location>
        <begin position="211"/>
        <end position="240"/>
    </location>
</feature>
<dbReference type="GO" id="GO:0005085">
    <property type="term" value="F:guanyl-nucleotide exchange factor activity"/>
    <property type="evidence" value="ECO:0007669"/>
    <property type="project" value="UniProtKB-KW"/>
</dbReference>
<dbReference type="InterPro" id="IPR011993">
    <property type="entry name" value="PH-like_dom_sf"/>
</dbReference>
<dbReference type="InterPro" id="IPR000219">
    <property type="entry name" value="DH_dom"/>
</dbReference>
<dbReference type="OrthoDB" id="660555at2759"/>
<dbReference type="PANTHER" id="PTHR46572:SF1">
    <property type="entry name" value="RHO1 GUANINE NUCLEOTIDE EXCHANGE FACTOR TUS1"/>
    <property type="match status" value="1"/>
</dbReference>
<feature type="region of interest" description="Disordered" evidence="3">
    <location>
        <begin position="211"/>
        <end position="358"/>
    </location>
</feature>
<feature type="region of interest" description="Disordered" evidence="3">
    <location>
        <begin position="109"/>
        <end position="171"/>
    </location>
</feature>
<protein>
    <submittedName>
        <fullName evidence="6">CNH domain-containing protein</fullName>
    </submittedName>
</protein>
<feature type="compositionally biased region" description="Low complexity" evidence="3">
    <location>
        <begin position="54"/>
        <end position="73"/>
    </location>
</feature>
<feature type="compositionally biased region" description="Low complexity" evidence="3">
    <location>
        <begin position="272"/>
        <end position="283"/>
    </location>
</feature>